<feature type="domain" description="DUF7344" evidence="1">
    <location>
        <begin position="26"/>
        <end position="89"/>
    </location>
</feature>
<dbReference type="Pfam" id="PF24035">
    <property type="entry name" value="DUF7344"/>
    <property type="match status" value="1"/>
</dbReference>
<dbReference type="eggNOG" id="arCOG03828">
    <property type="taxonomic scope" value="Archaea"/>
</dbReference>
<evidence type="ECO:0000313" key="3">
    <source>
        <dbReference type="Proteomes" id="UP000011602"/>
    </source>
</evidence>
<name>L9WV93_9EURY</name>
<dbReference type="RefSeq" id="WP_007260272.1">
    <property type="nucleotide sequence ID" value="NZ_AOHZ01000070.1"/>
</dbReference>
<organism evidence="2 3">
    <name type="scientific">Natronolimnohabitans innermongolicus JCM 12255</name>
    <dbReference type="NCBI Taxonomy" id="1227499"/>
    <lineage>
        <taxon>Archaea</taxon>
        <taxon>Methanobacteriati</taxon>
        <taxon>Methanobacteriota</taxon>
        <taxon>Stenosarchaea group</taxon>
        <taxon>Halobacteria</taxon>
        <taxon>Halobacteriales</taxon>
        <taxon>Natrialbaceae</taxon>
        <taxon>Natronolimnohabitans</taxon>
    </lineage>
</organism>
<dbReference type="EMBL" id="AOHZ01000070">
    <property type="protein sequence ID" value="ELY53096.1"/>
    <property type="molecule type" value="Genomic_DNA"/>
</dbReference>
<sequence length="129" mass="14047">MAPTRILVDVQRFTRLTGLSADVAHGLLGSTRIRVAVHVLSRCEPPIPVSRLARLAVAVDATASPRAARISLAHAALPKLEDYGVVEYELGAEQLRISGPIVDLEEPLGTIRNGDESIERLESREFRKS</sequence>
<gene>
    <name evidence="2" type="ORF">C493_15023</name>
</gene>
<dbReference type="AlphaFoldDB" id="L9WV93"/>
<dbReference type="OrthoDB" id="247722at2157"/>
<accession>L9WV93</accession>
<protein>
    <recommendedName>
        <fullName evidence="1">DUF7344 domain-containing protein</fullName>
    </recommendedName>
</protein>
<evidence type="ECO:0000259" key="1">
    <source>
        <dbReference type="Pfam" id="PF24035"/>
    </source>
</evidence>
<dbReference type="InterPro" id="IPR055768">
    <property type="entry name" value="DUF7344"/>
</dbReference>
<reference evidence="2 3" key="1">
    <citation type="journal article" date="2014" name="PLoS Genet.">
        <title>Phylogenetically driven sequencing of extremely halophilic archaea reveals strategies for static and dynamic osmo-response.</title>
        <authorList>
            <person name="Becker E.A."/>
            <person name="Seitzer P.M."/>
            <person name="Tritt A."/>
            <person name="Larsen D."/>
            <person name="Krusor M."/>
            <person name="Yao A.I."/>
            <person name="Wu D."/>
            <person name="Madern D."/>
            <person name="Eisen J.A."/>
            <person name="Darling A.E."/>
            <person name="Facciotti M.T."/>
        </authorList>
    </citation>
    <scope>NUCLEOTIDE SEQUENCE [LARGE SCALE GENOMIC DNA]</scope>
    <source>
        <strain evidence="2 3">JCM 12255</strain>
    </source>
</reference>
<proteinExistence type="predicted"/>
<keyword evidence="3" id="KW-1185">Reference proteome</keyword>
<evidence type="ECO:0000313" key="2">
    <source>
        <dbReference type="EMBL" id="ELY53096.1"/>
    </source>
</evidence>
<comment type="caution">
    <text evidence="2">The sequence shown here is derived from an EMBL/GenBank/DDBJ whole genome shotgun (WGS) entry which is preliminary data.</text>
</comment>
<dbReference type="Proteomes" id="UP000011602">
    <property type="component" value="Unassembled WGS sequence"/>
</dbReference>